<reference evidence="1" key="1">
    <citation type="submission" date="2022-11" db="EMBL/GenBank/DDBJ databases">
        <title>Genome Sequence of Nemania bipapillata.</title>
        <authorList>
            <person name="Buettner E."/>
        </authorList>
    </citation>
    <scope>NUCLEOTIDE SEQUENCE</scope>
    <source>
        <strain evidence="1">CP14</strain>
    </source>
</reference>
<dbReference type="Proteomes" id="UP001153334">
    <property type="component" value="Unassembled WGS sequence"/>
</dbReference>
<organism evidence="1 2">
    <name type="scientific">Nemania bipapillata</name>
    <dbReference type="NCBI Taxonomy" id="110536"/>
    <lineage>
        <taxon>Eukaryota</taxon>
        <taxon>Fungi</taxon>
        <taxon>Dikarya</taxon>
        <taxon>Ascomycota</taxon>
        <taxon>Pezizomycotina</taxon>
        <taxon>Sordariomycetes</taxon>
        <taxon>Xylariomycetidae</taxon>
        <taxon>Xylariales</taxon>
        <taxon>Xylariaceae</taxon>
        <taxon>Nemania</taxon>
    </lineage>
</organism>
<comment type="caution">
    <text evidence="1">The sequence shown here is derived from an EMBL/GenBank/DDBJ whole genome shotgun (WGS) entry which is preliminary data.</text>
</comment>
<protein>
    <submittedName>
        <fullName evidence="1">Uncharacterized protein</fullName>
    </submittedName>
</protein>
<evidence type="ECO:0000313" key="1">
    <source>
        <dbReference type="EMBL" id="KAJ8121916.1"/>
    </source>
</evidence>
<accession>A0ACC2J3B6</accession>
<proteinExistence type="predicted"/>
<name>A0ACC2J3B6_9PEZI</name>
<sequence>MTATFESSLSSSLSGRPTMSSMAPSMADQLPSINFGFDELRDRMAKFTSKFDAFIEQGRKRVLEEHNQFRMNLAELQVIFHETEDQRMKKKDMEIVQHKINTHQQTRLKEDAERREMEGAIGSLTTQRDANLAARDSLKKQIAEAEKEIETRLAAQRAHAARIEAQSRFNVPELDFWVTNLCLRIEGAGQNDRLKFVYTHVDERDWEREAWFELNTASRDYEVKHCRPKLEREKIERVLERVNESRELPTLLKGMRELFVEAMKS</sequence>
<dbReference type="EMBL" id="JAPESX010000321">
    <property type="protein sequence ID" value="KAJ8121916.1"/>
    <property type="molecule type" value="Genomic_DNA"/>
</dbReference>
<gene>
    <name evidence="1" type="ORF">ONZ43_g1753</name>
</gene>
<evidence type="ECO:0000313" key="2">
    <source>
        <dbReference type="Proteomes" id="UP001153334"/>
    </source>
</evidence>
<keyword evidence="2" id="KW-1185">Reference proteome</keyword>